<evidence type="ECO:0000259" key="2">
    <source>
        <dbReference type="PROSITE" id="PS50812"/>
    </source>
</evidence>
<keyword evidence="4" id="KW-1185">Reference proteome</keyword>
<dbReference type="InterPro" id="IPR042778">
    <property type="entry name" value="ZCWPW1/ZCWPW2"/>
</dbReference>
<dbReference type="PANTHER" id="PTHR15999">
    <property type="entry name" value="ZINC FINGER CW-TYPE PWWP DOMAIN PROTEIN 1"/>
    <property type="match status" value="1"/>
</dbReference>
<dbReference type="CDD" id="cd05162">
    <property type="entry name" value="PWWP"/>
    <property type="match status" value="1"/>
</dbReference>
<dbReference type="PROSITE" id="PS50812">
    <property type="entry name" value="PWWP"/>
    <property type="match status" value="1"/>
</dbReference>
<feature type="region of interest" description="Disordered" evidence="1">
    <location>
        <begin position="1"/>
        <end position="56"/>
    </location>
</feature>
<dbReference type="InterPro" id="IPR000313">
    <property type="entry name" value="PWWP_dom"/>
</dbReference>
<sequence>MTRKITKKDTSINTSKNEEQETSVNNPDENVKLNETITDKNDSLNEKPEDKAESKKEFKVNDIIWAKMKGYPFWPAKIIEIIQRQPLNESTPNPNKKGRKRLSSIDEPKEIKVIFFGGEKETGTINKEMIKVYECKEKEELKSKSVKNSKLRQAIEEADKSLSILNQVVTNEFKGDETKNDNSLPSMEEELKLIRNAFDSKLENNTNQEVLNGSNANSETKKEKKSVQNSPIDSNKSPNSKRLPIQINKLCNKKQTRDSAIKAANTLNALSTPTQLKQQKAKVSKLSGEELINYCSSAKKTYEFIKSSFRKENSKKRNRSLLEEDIDTNKKNVPSEFNESSYKKDKQNLLETSLNSDEEELNFKVNKKLKTHESNENLSSGISSPIDLSFELEPSSLFEFTNITILIDSSQQKYKNWILKLVRIFLDLVAEIKTEKQSSINFYDINHDEFSKDLKEAVNLNLKEKNLLDNKIQLTYLDEFGESALKSEVIFSFIVPNENIENVLFSSDIKDLKFVSLCPIDYEDVVIYHHHFDENNSVFIEAPVLISDCYSKIYISCFDKNFFKSFQYFLKRFFEPNNIIFKDKQFGFPSTFCKSIEPLISVINLSKLMLIKMTNMLPELIKVNCLGLKNEHTDTLETGIKNELINESLNFISNFMGVQKEKIDTENKNKLKAEIVKCIDEL</sequence>
<dbReference type="PANTHER" id="PTHR15999:SF2">
    <property type="entry name" value="ZINC FINGER CW-TYPE PWWP DOMAIN PROTEIN 1"/>
    <property type="match status" value="1"/>
</dbReference>
<dbReference type="Proteomes" id="UP000663879">
    <property type="component" value="Unassembled WGS sequence"/>
</dbReference>
<reference evidence="3" key="1">
    <citation type="submission" date="2021-02" db="EMBL/GenBank/DDBJ databases">
        <authorList>
            <person name="Nowell W R."/>
        </authorList>
    </citation>
    <scope>NUCLEOTIDE SEQUENCE</scope>
    <source>
        <strain evidence="3">Ploen Becks lab</strain>
    </source>
</reference>
<dbReference type="Pfam" id="PF00855">
    <property type="entry name" value="PWWP"/>
    <property type="match status" value="1"/>
</dbReference>
<dbReference type="Gene3D" id="2.30.30.140">
    <property type="match status" value="1"/>
</dbReference>
<gene>
    <name evidence="3" type="ORF">OXX778_LOCUS13229</name>
</gene>
<protein>
    <recommendedName>
        <fullName evidence="2">PWWP domain-containing protein</fullName>
    </recommendedName>
</protein>
<dbReference type="SMART" id="SM00293">
    <property type="entry name" value="PWWP"/>
    <property type="match status" value="1"/>
</dbReference>
<feature type="region of interest" description="Disordered" evidence="1">
    <location>
        <begin position="204"/>
        <end position="244"/>
    </location>
</feature>
<accession>A0A814C3N1</accession>
<dbReference type="AlphaFoldDB" id="A0A814C3N1"/>
<dbReference type="GO" id="GO:0005634">
    <property type="term" value="C:nucleus"/>
    <property type="evidence" value="ECO:0007669"/>
    <property type="project" value="TreeGrafter"/>
</dbReference>
<organism evidence="3 4">
    <name type="scientific">Brachionus calyciflorus</name>
    <dbReference type="NCBI Taxonomy" id="104777"/>
    <lineage>
        <taxon>Eukaryota</taxon>
        <taxon>Metazoa</taxon>
        <taxon>Spiralia</taxon>
        <taxon>Gnathifera</taxon>
        <taxon>Rotifera</taxon>
        <taxon>Eurotatoria</taxon>
        <taxon>Monogononta</taxon>
        <taxon>Pseudotrocha</taxon>
        <taxon>Ploima</taxon>
        <taxon>Brachionidae</taxon>
        <taxon>Brachionus</taxon>
    </lineage>
</organism>
<comment type="caution">
    <text evidence="3">The sequence shown here is derived from an EMBL/GenBank/DDBJ whole genome shotgun (WGS) entry which is preliminary data.</text>
</comment>
<dbReference type="SUPFAM" id="SSF63748">
    <property type="entry name" value="Tudor/PWWP/MBT"/>
    <property type="match status" value="1"/>
</dbReference>
<feature type="compositionally biased region" description="Polar residues" evidence="1">
    <location>
        <begin position="204"/>
        <end position="218"/>
    </location>
</feature>
<dbReference type="OrthoDB" id="62853at2759"/>
<feature type="compositionally biased region" description="Polar residues" evidence="1">
    <location>
        <begin position="227"/>
        <end position="240"/>
    </location>
</feature>
<evidence type="ECO:0000313" key="4">
    <source>
        <dbReference type="Proteomes" id="UP000663879"/>
    </source>
</evidence>
<feature type="compositionally biased region" description="Basic and acidic residues" evidence="1">
    <location>
        <begin position="29"/>
        <end position="56"/>
    </location>
</feature>
<evidence type="ECO:0000256" key="1">
    <source>
        <dbReference type="SAM" id="MobiDB-lite"/>
    </source>
</evidence>
<name>A0A814C3N1_9BILA</name>
<evidence type="ECO:0000313" key="3">
    <source>
        <dbReference type="EMBL" id="CAF0937229.1"/>
    </source>
</evidence>
<feature type="domain" description="PWWP" evidence="2">
    <location>
        <begin position="60"/>
        <end position="121"/>
    </location>
</feature>
<dbReference type="EMBL" id="CAJNOC010002504">
    <property type="protein sequence ID" value="CAF0937229.1"/>
    <property type="molecule type" value="Genomic_DNA"/>
</dbReference>
<proteinExistence type="predicted"/>